<keyword evidence="1" id="KW-0479">Metal-binding</keyword>
<evidence type="ECO:0000259" key="4">
    <source>
        <dbReference type="SMART" id="SM00910"/>
    </source>
</evidence>
<dbReference type="Pfam" id="PF08797">
    <property type="entry name" value="HIRAN"/>
    <property type="match status" value="1"/>
</dbReference>
<evidence type="ECO:0000256" key="3">
    <source>
        <dbReference type="SAM" id="SignalP"/>
    </source>
</evidence>
<dbReference type="GO" id="GO:0016818">
    <property type="term" value="F:hydrolase activity, acting on acid anhydrides, in phosphorus-containing anhydrides"/>
    <property type="evidence" value="ECO:0007669"/>
    <property type="project" value="InterPro"/>
</dbReference>
<dbReference type="Proteomes" id="UP000807785">
    <property type="component" value="Unassembled WGS sequence"/>
</dbReference>
<comment type="caution">
    <text evidence="5">The sequence shown here is derived from an EMBL/GenBank/DDBJ whole genome shotgun (WGS) entry which is preliminary data.</text>
</comment>
<evidence type="ECO:0000313" key="6">
    <source>
        <dbReference type="Proteomes" id="UP000807785"/>
    </source>
</evidence>
<feature type="chain" id="PRO_5039094773" evidence="3">
    <location>
        <begin position="26"/>
        <end position="130"/>
    </location>
</feature>
<evidence type="ECO:0000256" key="1">
    <source>
        <dbReference type="ARBA" id="ARBA00022723"/>
    </source>
</evidence>
<dbReference type="GO" id="GO:0003676">
    <property type="term" value="F:nucleic acid binding"/>
    <property type="evidence" value="ECO:0007669"/>
    <property type="project" value="InterPro"/>
</dbReference>
<keyword evidence="2" id="KW-0378">Hydrolase</keyword>
<gene>
    <name evidence="5" type="ORF">IPH26_21980</name>
</gene>
<accession>A0A9D7HNS4</accession>
<keyword evidence="3" id="KW-0732">Signal</keyword>
<proteinExistence type="predicted"/>
<evidence type="ECO:0000256" key="2">
    <source>
        <dbReference type="ARBA" id="ARBA00022801"/>
    </source>
</evidence>
<protein>
    <submittedName>
        <fullName evidence="5">HIRAN domain-containing protein</fullName>
    </submittedName>
</protein>
<dbReference type="EMBL" id="JADJEV010000005">
    <property type="protein sequence ID" value="MBK6975504.1"/>
    <property type="molecule type" value="Genomic_DNA"/>
</dbReference>
<evidence type="ECO:0000313" key="5">
    <source>
        <dbReference type="EMBL" id="MBK6975504.1"/>
    </source>
</evidence>
<dbReference type="AlphaFoldDB" id="A0A9D7HNS4"/>
<dbReference type="Gene3D" id="3.30.70.2330">
    <property type="match status" value="1"/>
</dbReference>
<feature type="domain" description="HIRAN" evidence="4">
    <location>
        <begin position="32"/>
        <end position="130"/>
    </location>
</feature>
<dbReference type="InterPro" id="IPR014905">
    <property type="entry name" value="HIRAN"/>
</dbReference>
<organism evidence="5 6">
    <name type="scientific">Candidatus Methylophosphatis roskildensis</name>
    <dbReference type="NCBI Taxonomy" id="2899263"/>
    <lineage>
        <taxon>Bacteria</taxon>
        <taxon>Pseudomonadati</taxon>
        <taxon>Pseudomonadota</taxon>
        <taxon>Betaproteobacteria</taxon>
        <taxon>Nitrosomonadales</taxon>
        <taxon>Sterolibacteriaceae</taxon>
        <taxon>Candidatus Methylophosphatis</taxon>
    </lineage>
</organism>
<feature type="signal peptide" evidence="3">
    <location>
        <begin position="1"/>
        <end position="25"/>
    </location>
</feature>
<name>A0A9D7HNS4_9PROT</name>
<dbReference type="GO" id="GO:0008270">
    <property type="term" value="F:zinc ion binding"/>
    <property type="evidence" value="ECO:0007669"/>
    <property type="project" value="InterPro"/>
</dbReference>
<reference evidence="5" key="1">
    <citation type="submission" date="2020-10" db="EMBL/GenBank/DDBJ databases">
        <title>Connecting structure to function with the recovery of over 1000 high-quality activated sludge metagenome-assembled genomes encoding full-length rRNA genes using long-read sequencing.</title>
        <authorList>
            <person name="Singleton C.M."/>
            <person name="Petriglieri F."/>
            <person name="Kristensen J.M."/>
            <person name="Kirkegaard R.H."/>
            <person name="Michaelsen T.Y."/>
            <person name="Andersen M.H."/>
            <person name="Karst S.M."/>
            <person name="Dueholm M.S."/>
            <person name="Nielsen P.H."/>
            <person name="Albertsen M."/>
        </authorList>
    </citation>
    <scope>NUCLEOTIDE SEQUENCE</scope>
    <source>
        <strain evidence="5">Bjer_18-Q3-R1-45_BAT3C.347</strain>
    </source>
</reference>
<dbReference type="SMART" id="SM00910">
    <property type="entry name" value="HIRAN"/>
    <property type="match status" value="1"/>
</dbReference>
<sequence>MRSPLIDVPRLCAAIVLALAAQANAVGQEVRILVQSSPLAGFRYYAGETLWQEMKVGDELALVREPDNAHDANAVRVQWRGHKLGYLPRAENRAVAAEMDRGAAVVARIAALLQDRNPWKRLRVDIYVVL</sequence>